<dbReference type="Proteomes" id="UP000000702">
    <property type="component" value="Unassembled WGS sequence"/>
</dbReference>
<evidence type="ECO:0000256" key="6">
    <source>
        <dbReference type="ARBA" id="ARBA00023303"/>
    </source>
</evidence>
<evidence type="ECO:0000256" key="1">
    <source>
        <dbReference type="ARBA" id="ARBA00022448"/>
    </source>
</evidence>
<keyword evidence="3 7" id="KW-0851">Voltage-gated channel</keyword>
<dbReference type="SUPFAM" id="SSF81324">
    <property type="entry name" value="Voltage-gated potassium channels"/>
    <property type="match status" value="1"/>
</dbReference>
<keyword evidence="7 9" id="KW-0812">Transmembrane</keyword>
<dbReference type="GO" id="GO:0005886">
    <property type="term" value="C:plasma membrane"/>
    <property type="evidence" value="ECO:0007669"/>
    <property type="project" value="TreeGrafter"/>
</dbReference>
<feature type="compositionally biased region" description="Basic residues" evidence="8">
    <location>
        <begin position="243"/>
        <end position="256"/>
    </location>
</feature>
<evidence type="ECO:0000256" key="8">
    <source>
        <dbReference type="SAM" id="MobiDB-lite"/>
    </source>
</evidence>
<reference evidence="11" key="1">
    <citation type="submission" date="2011-07" db="EMBL/GenBank/DDBJ databases">
        <title>Divergent evolution of antigenic variation in African trypanosomes.</title>
        <authorList>
            <person name="Jackson A.P."/>
            <person name="Berry A."/>
            <person name="Allison H.C."/>
            <person name="Burton P."/>
            <person name="Anderson J."/>
            <person name="Aslett M."/>
            <person name="Brown R."/>
            <person name="Corton N."/>
            <person name="Harris D."/>
            <person name="Hauser H."/>
            <person name="Gamble J."/>
            <person name="Gilderthorp R."/>
            <person name="McQuillan J."/>
            <person name="Quail M.A."/>
            <person name="Sanders M."/>
            <person name="Van Tonder A."/>
            <person name="Ginger M.L."/>
            <person name="Donelson J.E."/>
            <person name="Field M.C."/>
            <person name="Barry J.D."/>
            <person name="Berriman M."/>
            <person name="Hertz-Fowler C."/>
        </authorList>
    </citation>
    <scope>NUCLEOTIDE SEQUENCE [LARGE SCALE GENOMIC DNA]</scope>
    <source>
        <strain evidence="11">IL3000</strain>
    </source>
</reference>
<dbReference type="EMBL" id="CAEQ01002807">
    <property type="protein sequence ID" value="CCD17699.1"/>
    <property type="molecule type" value="Genomic_DNA"/>
</dbReference>
<dbReference type="AlphaFoldDB" id="F9WK38"/>
<accession>F9WK38</accession>
<dbReference type="InterPro" id="IPR016449">
    <property type="entry name" value="K_chnl_inward-rec_Kir"/>
</dbReference>
<feature type="transmembrane region" description="Helical" evidence="9">
    <location>
        <begin position="116"/>
        <end position="134"/>
    </location>
</feature>
<feature type="transmembrane region" description="Helical" evidence="9">
    <location>
        <begin position="82"/>
        <end position="104"/>
    </location>
</feature>
<feature type="compositionally biased region" description="Basic residues" evidence="8">
    <location>
        <begin position="291"/>
        <end position="301"/>
    </location>
</feature>
<organism evidence="10 11">
    <name type="scientific">Trypanosoma congolense (strain IL3000)</name>
    <dbReference type="NCBI Taxonomy" id="1068625"/>
    <lineage>
        <taxon>Eukaryota</taxon>
        <taxon>Discoba</taxon>
        <taxon>Euglenozoa</taxon>
        <taxon>Kinetoplastea</taxon>
        <taxon>Metakinetoplastina</taxon>
        <taxon>Trypanosomatida</taxon>
        <taxon>Trypanosomatidae</taxon>
        <taxon>Trypanosoma</taxon>
        <taxon>Nannomonas</taxon>
    </lineage>
</organism>
<dbReference type="SUPFAM" id="SSF81296">
    <property type="entry name" value="E set domains"/>
    <property type="match status" value="1"/>
</dbReference>
<dbReference type="PANTHER" id="PTHR11767">
    <property type="entry name" value="INWARD RECTIFIER POTASSIUM CHANNEL"/>
    <property type="match status" value="1"/>
</dbReference>
<reference evidence="10 11" key="2">
    <citation type="journal article" date="2012" name="Proc. Natl. Acad. Sci. U.S.A.">
        <title>Antigenic diversity is generated by distinct evolutionary mechanisms in African trypanosome species.</title>
        <authorList>
            <person name="Jackson A.P."/>
            <person name="Berry A."/>
            <person name="Aslett M."/>
            <person name="Allison H.C."/>
            <person name="Burton P."/>
            <person name="Vavrova-Anderson J."/>
            <person name="Brown R."/>
            <person name="Browne H."/>
            <person name="Corton N."/>
            <person name="Hauser H."/>
            <person name="Gamble J."/>
            <person name="Gilderthorp R."/>
            <person name="Marcello L."/>
            <person name="McQuillan J."/>
            <person name="Otto T.D."/>
            <person name="Quail M.A."/>
            <person name="Sanders M.J."/>
            <person name="van Tonder A."/>
            <person name="Ginger M.L."/>
            <person name="Field M.C."/>
            <person name="Barry J.D."/>
            <person name="Hertz-Fowler C."/>
            <person name="Berriman M."/>
        </authorList>
    </citation>
    <scope>NUCLEOTIDE SEQUENCE [LARGE SCALE GENOMIC DNA]</scope>
    <source>
        <strain evidence="10 11">IL3000</strain>
    </source>
</reference>
<feature type="region of interest" description="Disordered" evidence="8">
    <location>
        <begin position="360"/>
        <end position="420"/>
    </location>
</feature>
<dbReference type="GO" id="GO:0005242">
    <property type="term" value="F:inward rectifier potassium channel activity"/>
    <property type="evidence" value="ECO:0007669"/>
    <property type="project" value="InterPro"/>
</dbReference>
<evidence type="ECO:0000256" key="7">
    <source>
        <dbReference type="RuleBase" id="RU003822"/>
    </source>
</evidence>
<feature type="compositionally biased region" description="Polar residues" evidence="8">
    <location>
        <begin position="376"/>
        <end position="397"/>
    </location>
</feature>
<comment type="caution">
    <text evidence="10">The sequence shown here is derived from an EMBL/GenBank/DDBJ whole genome shotgun (WGS) entry which is preliminary data.</text>
</comment>
<evidence type="ECO:0000313" key="10">
    <source>
        <dbReference type="EMBL" id="CCD17699.1"/>
    </source>
</evidence>
<dbReference type="OMA" id="VCSYVNI"/>
<dbReference type="GO" id="GO:0034702">
    <property type="term" value="C:monoatomic ion channel complex"/>
    <property type="evidence" value="ECO:0007669"/>
    <property type="project" value="UniProtKB-KW"/>
</dbReference>
<keyword evidence="9" id="KW-1133">Transmembrane helix</keyword>
<evidence type="ECO:0000256" key="5">
    <source>
        <dbReference type="ARBA" id="ARBA00023065"/>
    </source>
</evidence>
<feature type="region of interest" description="Disordered" evidence="8">
    <location>
        <begin position="243"/>
        <end position="307"/>
    </location>
</feature>
<feature type="transmembrane region" description="Helical" evidence="9">
    <location>
        <begin position="154"/>
        <end position="175"/>
    </location>
</feature>
<dbReference type="VEuPathDB" id="TriTrypDB:TcIL3000_0_24850"/>
<keyword evidence="2 7" id="KW-0633">Potassium transport</keyword>
<evidence type="ECO:0000256" key="3">
    <source>
        <dbReference type="ARBA" id="ARBA00022882"/>
    </source>
</evidence>
<dbReference type="InterPro" id="IPR014756">
    <property type="entry name" value="Ig_E-set"/>
</dbReference>
<name>F9WK38_TRYCI</name>
<keyword evidence="6 7" id="KW-0407">Ion channel</keyword>
<keyword evidence="11" id="KW-1185">Reference proteome</keyword>
<protein>
    <submittedName>
        <fullName evidence="10">WGS project CAEQ00000000 data, annotated contig 984</fullName>
    </submittedName>
</protein>
<keyword evidence="5 7" id="KW-0406">Ion transport</keyword>
<dbReference type="GO" id="GO:1990573">
    <property type="term" value="P:potassium ion import across plasma membrane"/>
    <property type="evidence" value="ECO:0007669"/>
    <property type="project" value="TreeGrafter"/>
</dbReference>
<dbReference type="Gene3D" id="2.60.40.1400">
    <property type="entry name" value="G protein-activated inward rectifier potassium channel 1"/>
    <property type="match status" value="1"/>
</dbReference>
<dbReference type="InterPro" id="IPR013518">
    <property type="entry name" value="K_chnl_inward-rec_Kir_cyto"/>
</dbReference>
<sequence length="578" mass="63363">MGYRVEQRVRGYSLAPRHRKRAVEPELLLSSTLGVFPGEGKRFVHVLDGDGSISAREVGVRWINFALLSVFYTMRSQPWPLLVAYSLLLYVGILFVFSAAYMSWARACGAEEGSSWVAALYFTVVSFAANGGYVGEQPTTMLDPQHTCFSGRTLLVTLLSYGNIIFVGLVASLFVSKAACGEELSQRIVFSDFCSLTAAPGREDNDCWELTFRMANSSASKALTDGRLRLFVVFLAPPSGSLAKRKRRRRKSSPNKKAHESGVGAGGDPCVAGDGTSKRRGRTLKSVGRGCPRHHHERHKGFHEVESALASEESRRLLGESLWKDPFDALESRGADPTPLDAEVESYIVEVLTEEQLKLGAQQQKGREGAADKNIPPSTVTSSSGSFVDSKASSGGTSRVVGSPSCSQSPTKREGSSSSEVSIRVEELSWSCSEEKHTNGQDGRLLLWFPVNITHTINRYSPLYRYMKNNALCHTAAPPGASQLESCSTASPKGKGNSDSGTVCPFNFQLVVMFDASETDIGRSLTARHTYSAEEIIKHYRFSNKVIRVAQDKSEIVVDYHYFNEMVPDSLSSPRRVH</sequence>
<dbReference type="GO" id="GO:0034765">
    <property type="term" value="P:regulation of monoatomic ion transmembrane transport"/>
    <property type="evidence" value="ECO:0007669"/>
    <property type="project" value="TreeGrafter"/>
</dbReference>
<comment type="subcellular location">
    <subcellularLocation>
        <location evidence="7">Membrane</location>
        <topology evidence="7">Multi-pass membrane protein</topology>
    </subcellularLocation>
</comment>
<comment type="similarity">
    <text evidence="7">Belongs to the inward rectifier-type potassium channel (TC 1.A.2.1) family.</text>
</comment>
<keyword evidence="1 7" id="KW-0813">Transport</keyword>
<proteinExistence type="inferred from homology"/>
<keyword evidence="4 7" id="KW-0630">Potassium</keyword>
<gene>
    <name evidence="10" type="ORF">TCIL3000_0_24850</name>
</gene>
<evidence type="ECO:0000256" key="4">
    <source>
        <dbReference type="ARBA" id="ARBA00022958"/>
    </source>
</evidence>
<evidence type="ECO:0000313" key="11">
    <source>
        <dbReference type="Proteomes" id="UP000000702"/>
    </source>
</evidence>
<evidence type="ECO:0000256" key="2">
    <source>
        <dbReference type="ARBA" id="ARBA00022538"/>
    </source>
</evidence>
<keyword evidence="9" id="KW-0472">Membrane</keyword>
<evidence type="ECO:0000256" key="9">
    <source>
        <dbReference type="SAM" id="Phobius"/>
    </source>
</evidence>
<dbReference type="PANTHER" id="PTHR11767:SF102">
    <property type="entry name" value="INWARDLY RECTIFYING POTASSIUM CHANNEL 1, ISOFORM F"/>
    <property type="match status" value="1"/>
</dbReference>